<evidence type="ECO:0000259" key="10">
    <source>
        <dbReference type="Pfam" id="PF07715"/>
    </source>
</evidence>
<dbReference type="InterPro" id="IPR036942">
    <property type="entry name" value="Beta-barrel_TonB_sf"/>
</dbReference>
<feature type="domain" description="TonB-dependent receptor plug" evidence="10">
    <location>
        <begin position="41"/>
        <end position="147"/>
    </location>
</feature>
<gene>
    <name evidence="11" type="ORF">CHX27_10945</name>
</gene>
<dbReference type="GO" id="GO:0015344">
    <property type="term" value="F:siderophore uptake transmembrane transporter activity"/>
    <property type="evidence" value="ECO:0007669"/>
    <property type="project" value="TreeGrafter"/>
</dbReference>
<dbReference type="PANTHER" id="PTHR30069">
    <property type="entry name" value="TONB-DEPENDENT OUTER MEMBRANE RECEPTOR"/>
    <property type="match status" value="1"/>
</dbReference>
<feature type="signal peptide" evidence="9">
    <location>
        <begin position="1"/>
        <end position="17"/>
    </location>
</feature>
<sequence>MKYFGLFLFWTAASVFAQSDTTAVPMEEVIVTGQFSPRSIRKSVFNVKTISREQIDALAAVTLADVLNQYLNITVTPSNTSGRSTVSLFGLDGQYFKILVDNVPLVSENGLGNNIDLTQINLDLIERIEIVEGSMGVTHGANAVSGILNLITKKSTKSGTTAELSLQEETVGKEYAWMHRGRHVQRFALNHTFSNRWSAAAVLNRNIFTGFLNRFQGKNYTTNDGLRGYEWLPKAQYNASSFLNYSVNQFKVTYKLDYLWESLEVYNRVVFAVNNPPFEPTLFSADSRYKTQRQSHVIQIDSKLSQTYPLAVSFSYQNQRRDRTNFQYNHNTDTEQSLQKRKDQGSDLWYSTGTLSKIRTGKRIEHQFGYEAVRNLGFSLVSAENNLEQVVEKSISNADLFWSAESDLTPKFQIRTGLRYSFQDRFDNQIATSAQFKVRLHDRSELRFGYGRSYRTPNFEELYSQIIFSGHYFVGNQNLLPETSHAADLGYQTRYKLGNVSIQSGIQTQFLFVNNRISMALVETVPMVKSQYINISKYQMQNFSITNSIQWQEIQMQAGLSLIGISQELQNGEAISSDKFLYSVLTNFSATYQFKKINSTFAIFYKYTGRQQQFQATTNDAGEATYDLATLSDFGWLDATFTKNFKSGLSLGFGARNVLDVGSINQSNPNAGGVHSSGNGVLLGYGRSYFLKLSYLFNI</sequence>
<keyword evidence="6 8" id="KW-0472">Membrane</keyword>
<dbReference type="Gene3D" id="2.40.170.20">
    <property type="entry name" value="TonB-dependent receptor, beta-barrel domain"/>
    <property type="match status" value="1"/>
</dbReference>
<dbReference type="AlphaFoldDB" id="A0A255ZQQ9"/>
<dbReference type="GO" id="GO:0009279">
    <property type="term" value="C:cell outer membrane"/>
    <property type="evidence" value="ECO:0007669"/>
    <property type="project" value="UniProtKB-SubCell"/>
</dbReference>
<dbReference type="InterPro" id="IPR039426">
    <property type="entry name" value="TonB-dep_rcpt-like"/>
</dbReference>
<evidence type="ECO:0000256" key="9">
    <source>
        <dbReference type="SAM" id="SignalP"/>
    </source>
</evidence>
<evidence type="ECO:0000256" key="8">
    <source>
        <dbReference type="PROSITE-ProRule" id="PRU01360"/>
    </source>
</evidence>
<name>A0A255ZQQ9_9FLAO</name>
<keyword evidence="4 8" id="KW-0812">Transmembrane</keyword>
<keyword evidence="7 8" id="KW-0998">Cell outer membrane</keyword>
<evidence type="ECO:0000256" key="4">
    <source>
        <dbReference type="ARBA" id="ARBA00022692"/>
    </source>
</evidence>
<accession>A0A255ZQQ9</accession>
<organism evidence="11 12">
    <name type="scientific">Flavobacterium aurantiibacter</name>
    <dbReference type="NCBI Taxonomy" id="2023067"/>
    <lineage>
        <taxon>Bacteria</taxon>
        <taxon>Pseudomonadati</taxon>
        <taxon>Bacteroidota</taxon>
        <taxon>Flavobacteriia</taxon>
        <taxon>Flavobacteriales</taxon>
        <taxon>Flavobacteriaceae</taxon>
        <taxon>Flavobacterium</taxon>
    </lineage>
</organism>
<evidence type="ECO:0000256" key="6">
    <source>
        <dbReference type="ARBA" id="ARBA00023136"/>
    </source>
</evidence>
<dbReference type="Pfam" id="PF07715">
    <property type="entry name" value="Plug"/>
    <property type="match status" value="1"/>
</dbReference>
<evidence type="ECO:0000256" key="7">
    <source>
        <dbReference type="ARBA" id="ARBA00023237"/>
    </source>
</evidence>
<keyword evidence="5 9" id="KW-0732">Signal</keyword>
<dbReference type="GO" id="GO:0044718">
    <property type="term" value="P:siderophore transmembrane transport"/>
    <property type="evidence" value="ECO:0007669"/>
    <property type="project" value="TreeGrafter"/>
</dbReference>
<keyword evidence="3 8" id="KW-1134">Transmembrane beta strand</keyword>
<comment type="subcellular location">
    <subcellularLocation>
        <location evidence="1 8">Cell outer membrane</location>
        <topology evidence="1 8">Multi-pass membrane protein</topology>
    </subcellularLocation>
</comment>
<dbReference type="Proteomes" id="UP000216035">
    <property type="component" value="Unassembled WGS sequence"/>
</dbReference>
<keyword evidence="2 8" id="KW-0813">Transport</keyword>
<dbReference type="InterPro" id="IPR012910">
    <property type="entry name" value="Plug_dom"/>
</dbReference>
<dbReference type="SUPFAM" id="SSF56935">
    <property type="entry name" value="Porins"/>
    <property type="match status" value="1"/>
</dbReference>
<keyword evidence="12" id="KW-1185">Reference proteome</keyword>
<dbReference type="InterPro" id="IPR037066">
    <property type="entry name" value="Plug_dom_sf"/>
</dbReference>
<dbReference type="PROSITE" id="PS52016">
    <property type="entry name" value="TONB_DEPENDENT_REC_3"/>
    <property type="match status" value="1"/>
</dbReference>
<dbReference type="OrthoDB" id="9764669at2"/>
<proteinExistence type="inferred from homology"/>
<protein>
    <recommendedName>
        <fullName evidence="10">TonB-dependent receptor plug domain-containing protein</fullName>
    </recommendedName>
</protein>
<dbReference type="RefSeq" id="WP_094486820.1">
    <property type="nucleotide sequence ID" value="NZ_NOXX01000207.1"/>
</dbReference>
<evidence type="ECO:0000256" key="1">
    <source>
        <dbReference type="ARBA" id="ARBA00004571"/>
    </source>
</evidence>
<feature type="chain" id="PRO_5012626464" description="TonB-dependent receptor plug domain-containing protein" evidence="9">
    <location>
        <begin position="18"/>
        <end position="699"/>
    </location>
</feature>
<evidence type="ECO:0000313" key="12">
    <source>
        <dbReference type="Proteomes" id="UP000216035"/>
    </source>
</evidence>
<dbReference type="Gene3D" id="2.170.130.10">
    <property type="entry name" value="TonB-dependent receptor, plug domain"/>
    <property type="match status" value="1"/>
</dbReference>
<evidence type="ECO:0000256" key="5">
    <source>
        <dbReference type="ARBA" id="ARBA00022729"/>
    </source>
</evidence>
<evidence type="ECO:0000256" key="2">
    <source>
        <dbReference type="ARBA" id="ARBA00022448"/>
    </source>
</evidence>
<reference evidence="11 12" key="1">
    <citation type="submission" date="2017-07" db="EMBL/GenBank/DDBJ databases">
        <title>Flavobacterium cyanobacteriorum sp. nov., isolated from cyanobacterial aggregates in a eutrophic lake.</title>
        <authorList>
            <person name="Cai H."/>
        </authorList>
    </citation>
    <scope>NUCLEOTIDE SEQUENCE [LARGE SCALE GENOMIC DNA]</scope>
    <source>
        <strain evidence="11 12">TH167</strain>
    </source>
</reference>
<dbReference type="EMBL" id="NOXX01000207">
    <property type="protein sequence ID" value="OYQ43244.1"/>
    <property type="molecule type" value="Genomic_DNA"/>
</dbReference>
<evidence type="ECO:0000256" key="3">
    <source>
        <dbReference type="ARBA" id="ARBA00022452"/>
    </source>
</evidence>
<comment type="similarity">
    <text evidence="8">Belongs to the TonB-dependent receptor family.</text>
</comment>
<comment type="caution">
    <text evidence="11">The sequence shown here is derived from an EMBL/GenBank/DDBJ whole genome shotgun (WGS) entry which is preliminary data.</text>
</comment>
<dbReference type="PANTHER" id="PTHR30069:SF29">
    <property type="entry name" value="HEMOGLOBIN AND HEMOGLOBIN-HAPTOGLOBIN-BINDING PROTEIN 1-RELATED"/>
    <property type="match status" value="1"/>
</dbReference>
<evidence type="ECO:0000313" key="11">
    <source>
        <dbReference type="EMBL" id="OYQ43244.1"/>
    </source>
</evidence>